<organism evidence="1 2">
    <name type="scientific">Chionoecetes opilio</name>
    <name type="common">Atlantic snow crab</name>
    <name type="synonym">Cancer opilio</name>
    <dbReference type="NCBI Taxonomy" id="41210"/>
    <lineage>
        <taxon>Eukaryota</taxon>
        <taxon>Metazoa</taxon>
        <taxon>Ecdysozoa</taxon>
        <taxon>Arthropoda</taxon>
        <taxon>Crustacea</taxon>
        <taxon>Multicrustacea</taxon>
        <taxon>Malacostraca</taxon>
        <taxon>Eumalacostraca</taxon>
        <taxon>Eucarida</taxon>
        <taxon>Decapoda</taxon>
        <taxon>Pleocyemata</taxon>
        <taxon>Brachyura</taxon>
        <taxon>Eubrachyura</taxon>
        <taxon>Majoidea</taxon>
        <taxon>Majidae</taxon>
        <taxon>Chionoecetes</taxon>
    </lineage>
</organism>
<dbReference type="EMBL" id="JACEEZ010018665">
    <property type="protein sequence ID" value="KAG0716675.1"/>
    <property type="molecule type" value="Genomic_DNA"/>
</dbReference>
<evidence type="ECO:0000313" key="1">
    <source>
        <dbReference type="EMBL" id="KAG0716675.1"/>
    </source>
</evidence>
<keyword evidence="2" id="KW-1185">Reference proteome</keyword>
<reference evidence="1" key="1">
    <citation type="submission" date="2020-07" db="EMBL/GenBank/DDBJ databases">
        <title>The High-quality genome of the commercially important snow crab, Chionoecetes opilio.</title>
        <authorList>
            <person name="Jeong J.-H."/>
            <person name="Ryu S."/>
        </authorList>
    </citation>
    <scope>NUCLEOTIDE SEQUENCE</scope>
    <source>
        <strain evidence="1">MADBK_172401_WGS</strain>
        <tissue evidence="1">Digestive gland</tissue>
    </source>
</reference>
<protein>
    <submittedName>
        <fullName evidence="1">Uncharacterized protein</fullName>
    </submittedName>
</protein>
<accession>A0A8J4Y894</accession>
<proteinExistence type="predicted"/>
<dbReference type="AlphaFoldDB" id="A0A8J4Y894"/>
<sequence length="175" mass="19354">MATTARRSCTWDPKAWGTGKELNTRKSYKSACRFSSNFSMTQGLPQTKDGPKHILRVTIRSQPKKVQKSCGPFTCGQKLVRHSERSSLRWQSDPSLSTDRWQPGQVHTAHPFTVGGQTRGNPVKPFQVPGFLSPIEHPKSREAVTEAAAAMVGEAGPRQFIRARVTTGRPCPVQV</sequence>
<dbReference type="Proteomes" id="UP000770661">
    <property type="component" value="Unassembled WGS sequence"/>
</dbReference>
<evidence type="ECO:0000313" key="2">
    <source>
        <dbReference type="Proteomes" id="UP000770661"/>
    </source>
</evidence>
<comment type="caution">
    <text evidence="1">The sequence shown here is derived from an EMBL/GenBank/DDBJ whole genome shotgun (WGS) entry which is preliminary data.</text>
</comment>
<gene>
    <name evidence="1" type="ORF">GWK47_009117</name>
</gene>
<name>A0A8J4Y894_CHIOP</name>